<accession>A0A7L7KRC0</accession>
<dbReference type="GO" id="GO:0003677">
    <property type="term" value="F:DNA binding"/>
    <property type="evidence" value="ECO:0007669"/>
    <property type="project" value="UniProtKB-UniRule"/>
</dbReference>
<dbReference type="RefSeq" id="WP_258878376.1">
    <property type="nucleotide sequence ID" value="NZ_CP048914.1"/>
</dbReference>
<evidence type="ECO:0000256" key="1">
    <source>
        <dbReference type="ARBA" id="ARBA00023125"/>
    </source>
</evidence>
<dbReference type="PANTHER" id="PTHR43479:SF11">
    <property type="entry name" value="ACREF_ENVCD OPERON REPRESSOR-RELATED"/>
    <property type="match status" value="1"/>
</dbReference>
<dbReference type="Proteomes" id="UP000514720">
    <property type="component" value="Chromosome"/>
</dbReference>
<dbReference type="PANTHER" id="PTHR43479">
    <property type="entry name" value="ACREF/ENVCD OPERON REPRESSOR-RELATED"/>
    <property type="match status" value="1"/>
</dbReference>
<dbReference type="PROSITE" id="PS50977">
    <property type="entry name" value="HTH_TETR_2"/>
    <property type="match status" value="1"/>
</dbReference>
<dbReference type="Pfam" id="PF00440">
    <property type="entry name" value="TetR_N"/>
    <property type="match status" value="1"/>
</dbReference>
<sequence>MSRKVEILDALIEIFNTKGLDANFSISELARKVDIGKSTIYEYFDTKDEILTQAMIRIFERAIESVSAHEPNLNLPFEQLLKEELHYVFHLATESSNIFKYIMPMQSEALPKHMKNSGIGRELRKTAQKFEAMFTSVLTKGVEEQYLHVDDIAIQGTLFAALISGSINRLSNANVEQQETVNLDQYIDALYDTILYIFK</sequence>
<dbReference type="InterPro" id="IPR001647">
    <property type="entry name" value="HTH_TetR"/>
</dbReference>
<dbReference type="InterPro" id="IPR050624">
    <property type="entry name" value="HTH-type_Tx_Regulator"/>
</dbReference>
<dbReference type="EMBL" id="CP048914">
    <property type="protein sequence ID" value="QMS84756.1"/>
    <property type="molecule type" value="Genomic_DNA"/>
</dbReference>
<keyword evidence="5" id="KW-1185">Reference proteome</keyword>
<dbReference type="SUPFAM" id="SSF46689">
    <property type="entry name" value="Homeodomain-like"/>
    <property type="match status" value="1"/>
</dbReference>
<dbReference type="Gene3D" id="1.10.357.10">
    <property type="entry name" value="Tetracycline Repressor, domain 2"/>
    <property type="match status" value="1"/>
</dbReference>
<gene>
    <name evidence="4" type="ORF">G4Z02_02965</name>
</gene>
<evidence type="ECO:0000313" key="4">
    <source>
        <dbReference type="EMBL" id="QMS84756.1"/>
    </source>
</evidence>
<protein>
    <submittedName>
        <fullName evidence="4">TetR/AcrR family transcriptional regulator</fullName>
    </submittedName>
</protein>
<feature type="DNA-binding region" description="H-T-H motif" evidence="2">
    <location>
        <begin position="25"/>
        <end position="44"/>
    </location>
</feature>
<dbReference type="KEGG" id="xcl:G4Z02_02965"/>
<reference evidence="4 5" key="1">
    <citation type="submission" date="2020-02" db="EMBL/GenBank/DDBJ databases">
        <authorList>
            <person name="Zheng R.K."/>
            <person name="Sun C.M."/>
        </authorList>
    </citation>
    <scope>NUCLEOTIDE SEQUENCE [LARGE SCALE GENOMIC DNA]</scope>
    <source>
        <strain evidence="5">zrk13</strain>
    </source>
</reference>
<name>A0A7L7KRC0_9MOLU</name>
<dbReference type="AlphaFoldDB" id="A0A7L7KRC0"/>
<evidence type="ECO:0000256" key="2">
    <source>
        <dbReference type="PROSITE-ProRule" id="PRU00335"/>
    </source>
</evidence>
<proteinExistence type="predicted"/>
<keyword evidence="1 2" id="KW-0238">DNA-binding</keyword>
<organism evidence="4 5">
    <name type="scientific">Candidatus Xianfuyuplasma coldseepsis</name>
    <dbReference type="NCBI Taxonomy" id="2782163"/>
    <lineage>
        <taxon>Bacteria</taxon>
        <taxon>Bacillati</taxon>
        <taxon>Mycoplasmatota</taxon>
        <taxon>Mollicutes</taxon>
        <taxon>Candidatus Izemoplasmatales</taxon>
        <taxon>Candidatus Izemoplasmataceae</taxon>
        <taxon>Candidatus Xianfuyuplasma</taxon>
    </lineage>
</organism>
<dbReference type="InterPro" id="IPR009057">
    <property type="entry name" value="Homeodomain-like_sf"/>
</dbReference>
<evidence type="ECO:0000259" key="3">
    <source>
        <dbReference type="PROSITE" id="PS50977"/>
    </source>
</evidence>
<feature type="domain" description="HTH tetR-type" evidence="3">
    <location>
        <begin position="1"/>
        <end position="62"/>
    </location>
</feature>
<evidence type="ECO:0000313" key="5">
    <source>
        <dbReference type="Proteomes" id="UP000514720"/>
    </source>
</evidence>